<dbReference type="EMBL" id="OUUZ01000011">
    <property type="protein sequence ID" value="SPQ24078.1"/>
    <property type="molecule type" value="Genomic_DNA"/>
</dbReference>
<name>A0A3S4C8I1_9PEZI</name>
<dbReference type="CDD" id="cd20273">
    <property type="entry name" value="Complex1_LYR_unchar"/>
    <property type="match status" value="1"/>
</dbReference>
<sequence>MSRPLRIPHPTTPLHVYRHLLREASYLIPIARPFVDEQIKARFRKHRDDDAEKSRQRLRQAHHELRALRAANAGDMARMRRVLLRAFGRVGRRRRELMADLVRRETPANTEELAKYAAETSAIAAERKLDWLDRWDVDKLRTFARSQTSPQKHIPAENSWGRPLPRRLARTKLKKLWKMVADKCMPPLPKEEWERLGGLAEGRLQAQEQDLRWLPPPRRPVAQSRSGDDVPGSRIWDWRSYVVKPVARVDRQANRRNKLLSGAVDDNTPTGDPEPLGCHKYTARSWRRMLESIWQLTATMEKKPQGQGWKVVWGKASFQPTAASAENMEFFTDFPAVQELQPPRKRRS</sequence>
<accession>A0A3S4C8I1</accession>
<dbReference type="Pfam" id="PF20263">
    <property type="entry name" value="LYRM2-like"/>
    <property type="match status" value="1"/>
</dbReference>
<feature type="domain" description="LYR motif-containing protein Cup1-like N-terminal" evidence="1">
    <location>
        <begin position="16"/>
        <end position="98"/>
    </location>
</feature>
<organism evidence="2 3">
    <name type="scientific">Thermothielavioides terrestris</name>
    <dbReference type="NCBI Taxonomy" id="2587410"/>
    <lineage>
        <taxon>Eukaryota</taxon>
        <taxon>Fungi</taxon>
        <taxon>Dikarya</taxon>
        <taxon>Ascomycota</taxon>
        <taxon>Pezizomycotina</taxon>
        <taxon>Sordariomycetes</taxon>
        <taxon>Sordariomycetidae</taxon>
        <taxon>Sordariales</taxon>
        <taxon>Chaetomiaceae</taxon>
        <taxon>Thermothielavioides</taxon>
    </lineage>
</organism>
<proteinExistence type="predicted"/>
<dbReference type="InterPro" id="IPR046896">
    <property type="entry name" value="Cup1-like_N"/>
</dbReference>
<gene>
    <name evidence="2" type="ORF">TT172_LOCUS6497</name>
</gene>
<dbReference type="Proteomes" id="UP000289323">
    <property type="component" value="Unassembled WGS sequence"/>
</dbReference>
<protein>
    <submittedName>
        <fullName evidence="2">E5cba26a-2240-490d-b8f6-ebf580c1ab34</fullName>
    </submittedName>
</protein>
<dbReference type="AlphaFoldDB" id="A0A3S4C8I1"/>
<evidence type="ECO:0000313" key="2">
    <source>
        <dbReference type="EMBL" id="SPQ24078.1"/>
    </source>
</evidence>
<evidence type="ECO:0000313" key="3">
    <source>
        <dbReference type="Proteomes" id="UP000289323"/>
    </source>
</evidence>
<evidence type="ECO:0000259" key="1">
    <source>
        <dbReference type="Pfam" id="PF20263"/>
    </source>
</evidence>
<reference evidence="2 3" key="1">
    <citation type="submission" date="2018-04" db="EMBL/GenBank/DDBJ databases">
        <authorList>
            <person name="Huttner S."/>
            <person name="Dainat J."/>
        </authorList>
    </citation>
    <scope>NUCLEOTIDE SEQUENCE [LARGE SCALE GENOMIC DNA]</scope>
</reference>